<keyword evidence="2" id="KW-1185">Reference proteome</keyword>
<proteinExistence type="predicted"/>
<organism evidence="1 2">
    <name type="scientific">Euroglyphus maynei</name>
    <name type="common">Mayne's house dust mite</name>
    <dbReference type="NCBI Taxonomy" id="6958"/>
    <lineage>
        <taxon>Eukaryota</taxon>
        <taxon>Metazoa</taxon>
        <taxon>Ecdysozoa</taxon>
        <taxon>Arthropoda</taxon>
        <taxon>Chelicerata</taxon>
        <taxon>Arachnida</taxon>
        <taxon>Acari</taxon>
        <taxon>Acariformes</taxon>
        <taxon>Sarcoptiformes</taxon>
        <taxon>Astigmata</taxon>
        <taxon>Psoroptidia</taxon>
        <taxon>Analgoidea</taxon>
        <taxon>Pyroglyphidae</taxon>
        <taxon>Pyroglyphinae</taxon>
        <taxon>Euroglyphus</taxon>
    </lineage>
</organism>
<evidence type="ECO:0000313" key="1">
    <source>
        <dbReference type="EMBL" id="OTF74791.1"/>
    </source>
</evidence>
<accession>A0A1Y3B1W3</accession>
<gene>
    <name evidence="1" type="ORF">BLA29_009406</name>
</gene>
<dbReference type="OrthoDB" id="524326at2759"/>
<reference evidence="1 2" key="1">
    <citation type="submission" date="2017-03" db="EMBL/GenBank/DDBJ databases">
        <title>Genome Survey of Euroglyphus maynei.</title>
        <authorList>
            <person name="Arlian L.G."/>
            <person name="Morgan M.S."/>
            <person name="Rider S.D."/>
        </authorList>
    </citation>
    <scope>NUCLEOTIDE SEQUENCE [LARGE SCALE GENOMIC DNA]</scope>
    <source>
        <strain evidence="1">Arlian Lab</strain>
        <tissue evidence="1">Whole body</tissue>
    </source>
</reference>
<protein>
    <submittedName>
        <fullName evidence="1">Uncharacterized protein</fullName>
    </submittedName>
</protein>
<name>A0A1Y3B1W3_EURMA</name>
<dbReference type="EMBL" id="MUJZ01045242">
    <property type="protein sequence ID" value="OTF74791.1"/>
    <property type="molecule type" value="Genomic_DNA"/>
</dbReference>
<evidence type="ECO:0000313" key="2">
    <source>
        <dbReference type="Proteomes" id="UP000194236"/>
    </source>
</evidence>
<dbReference type="AlphaFoldDB" id="A0A1Y3B1W3"/>
<sequence>MQDDTISERDKLKWIKQFKMYHPDVYDVYFTNNCNMIEQCKQKSNVMGKRNRTRSSHSIIDSSLKSDNGLFKRFFSLKIV</sequence>
<comment type="caution">
    <text evidence="1">The sequence shown here is derived from an EMBL/GenBank/DDBJ whole genome shotgun (WGS) entry which is preliminary data.</text>
</comment>
<dbReference type="Proteomes" id="UP000194236">
    <property type="component" value="Unassembled WGS sequence"/>
</dbReference>